<accession>A0ACA9LBH3</accession>
<reference evidence="1" key="1">
    <citation type="submission" date="2021-06" db="EMBL/GenBank/DDBJ databases">
        <authorList>
            <person name="Kallberg Y."/>
            <person name="Tangrot J."/>
            <person name="Rosling A."/>
        </authorList>
    </citation>
    <scope>NUCLEOTIDE SEQUENCE</scope>
    <source>
        <strain evidence="1">MA461A</strain>
    </source>
</reference>
<keyword evidence="2" id="KW-1185">Reference proteome</keyword>
<evidence type="ECO:0000313" key="1">
    <source>
        <dbReference type="EMBL" id="CAG8517770.1"/>
    </source>
</evidence>
<evidence type="ECO:0000313" key="2">
    <source>
        <dbReference type="Proteomes" id="UP000789920"/>
    </source>
</evidence>
<protein>
    <submittedName>
        <fullName evidence="1">6576_t:CDS:1</fullName>
    </submittedName>
</protein>
<gene>
    <name evidence="1" type="ORF">RPERSI_LOCUS2556</name>
</gene>
<organism evidence="1 2">
    <name type="scientific">Racocetra persica</name>
    <dbReference type="NCBI Taxonomy" id="160502"/>
    <lineage>
        <taxon>Eukaryota</taxon>
        <taxon>Fungi</taxon>
        <taxon>Fungi incertae sedis</taxon>
        <taxon>Mucoromycota</taxon>
        <taxon>Glomeromycotina</taxon>
        <taxon>Glomeromycetes</taxon>
        <taxon>Diversisporales</taxon>
        <taxon>Gigasporaceae</taxon>
        <taxon>Racocetra</taxon>
    </lineage>
</organism>
<dbReference type="EMBL" id="CAJVQC010002821">
    <property type="protein sequence ID" value="CAG8517770.1"/>
    <property type="molecule type" value="Genomic_DNA"/>
</dbReference>
<name>A0ACA9LBH3_9GLOM</name>
<dbReference type="Proteomes" id="UP000789920">
    <property type="component" value="Unassembled WGS sequence"/>
</dbReference>
<proteinExistence type="predicted"/>
<sequence length="102" mass="12156">MSFLKKLIIKGNKRKTIIVYDEPDNFWGWDDSQSTCLFVDNEKTFESALLTNEEENQDIIEDYIETSEYKIFTSYKKFKDYLLKEKIISSGYTDNSNNQRLK</sequence>
<feature type="non-terminal residue" evidence="1">
    <location>
        <position position="102"/>
    </location>
</feature>
<comment type="caution">
    <text evidence="1">The sequence shown here is derived from an EMBL/GenBank/DDBJ whole genome shotgun (WGS) entry which is preliminary data.</text>
</comment>